<gene>
    <name evidence="2" type="ORF">CCHL11_03771</name>
</gene>
<feature type="region of interest" description="Disordered" evidence="1">
    <location>
        <begin position="1"/>
        <end position="29"/>
    </location>
</feature>
<dbReference type="OrthoDB" id="3437384at2759"/>
<protein>
    <submittedName>
        <fullName evidence="2">Uncharacterized protein</fullName>
    </submittedName>
</protein>
<accession>A0A1Q8RR70</accession>
<evidence type="ECO:0000313" key="3">
    <source>
        <dbReference type="Proteomes" id="UP000186583"/>
    </source>
</evidence>
<organism evidence="2 3">
    <name type="scientific">Colletotrichum chlorophyti</name>
    <dbReference type="NCBI Taxonomy" id="708187"/>
    <lineage>
        <taxon>Eukaryota</taxon>
        <taxon>Fungi</taxon>
        <taxon>Dikarya</taxon>
        <taxon>Ascomycota</taxon>
        <taxon>Pezizomycotina</taxon>
        <taxon>Sordariomycetes</taxon>
        <taxon>Hypocreomycetidae</taxon>
        <taxon>Glomerellales</taxon>
        <taxon>Glomerellaceae</taxon>
        <taxon>Colletotrichum</taxon>
    </lineage>
</organism>
<feature type="compositionally biased region" description="Low complexity" evidence="1">
    <location>
        <begin position="228"/>
        <end position="237"/>
    </location>
</feature>
<dbReference type="Proteomes" id="UP000186583">
    <property type="component" value="Unassembled WGS sequence"/>
</dbReference>
<reference evidence="2 3" key="1">
    <citation type="submission" date="2016-11" db="EMBL/GenBank/DDBJ databases">
        <title>Draft Genome Assembly of Colletotrichum chlorophyti a pathogen of herbaceous plants.</title>
        <authorList>
            <person name="Gan P."/>
            <person name="Narusaka M."/>
            <person name="Tsushima A."/>
            <person name="Narusaka Y."/>
            <person name="Takano Y."/>
            <person name="Shirasu K."/>
        </authorList>
    </citation>
    <scope>NUCLEOTIDE SEQUENCE [LARGE SCALE GENOMIC DNA]</scope>
    <source>
        <strain evidence="2 3">NTL11</strain>
    </source>
</reference>
<feature type="region of interest" description="Disordered" evidence="1">
    <location>
        <begin position="121"/>
        <end position="245"/>
    </location>
</feature>
<evidence type="ECO:0000313" key="2">
    <source>
        <dbReference type="EMBL" id="OLN86663.1"/>
    </source>
</evidence>
<dbReference type="EMBL" id="MPGH01000111">
    <property type="protein sequence ID" value="OLN86663.1"/>
    <property type="molecule type" value="Genomic_DNA"/>
</dbReference>
<keyword evidence="3" id="KW-1185">Reference proteome</keyword>
<feature type="compositionally biased region" description="Polar residues" evidence="1">
    <location>
        <begin position="200"/>
        <end position="227"/>
    </location>
</feature>
<proteinExistence type="predicted"/>
<name>A0A1Q8RR70_9PEZI</name>
<evidence type="ECO:0000256" key="1">
    <source>
        <dbReference type="SAM" id="MobiDB-lite"/>
    </source>
</evidence>
<sequence length="245" mass="26520">MPPALWAKWGSPDRAKRTGAAGSTDQVTPQDFAVVPISESSHSSWVTDKDSLANEAETKKASTSLTQRFSKAMKTTLGKVVHTKADNRNSDLLEHPELEIIPVKEGYRGLKAIERTIETMDESQRAKMATFPAQVMAELESQPMQSLSETSDEKQEASHGGASGTDSKTLENKKSFQPVGGKSSNRPVTPANLFNPPLSDPNTAATEQWATPASHLSSSPSTQTLERSSSNTNNDNNFTVRNPAH</sequence>
<dbReference type="AlphaFoldDB" id="A0A1Q8RR70"/>
<comment type="caution">
    <text evidence="2">The sequence shown here is derived from an EMBL/GenBank/DDBJ whole genome shotgun (WGS) entry which is preliminary data.</text>
</comment>